<protein>
    <submittedName>
        <fullName evidence="1">Uncharacterized protein</fullName>
    </submittedName>
</protein>
<dbReference type="Proteomes" id="UP000324222">
    <property type="component" value="Unassembled WGS sequence"/>
</dbReference>
<accession>A0A5B7D9E4</accession>
<reference evidence="1 2" key="1">
    <citation type="submission" date="2019-05" db="EMBL/GenBank/DDBJ databases">
        <title>Another draft genome of Portunus trituberculatus and its Hox gene families provides insights of decapod evolution.</title>
        <authorList>
            <person name="Jeong J.-H."/>
            <person name="Song I."/>
            <person name="Kim S."/>
            <person name="Choi T."/>
            <person name="Kim D."/>
            <person name="Ryu S."/>
            <person name="Kim W."/>
        </authorList>
    </citation>
    <scope>NUCLEOTIDE SEQUENCE [LARGE SCALE GENOMIC DNA]</scope>
    <source>
        <tissue evidence="1">Muscle</tissue>
    </source>
</reference>
<keyword evidence="2" id="KW-1185">Reference proteome</keyword>
<sequence length="125" mass="14061">MEKRLRPVILHRAAQTRHHTSHTLSLINPQWKASLYHPTINKGVWETHLCSEKLAEIISEATQTTGGEEVDGKASVAWIVSRQEALKGVGQRRVPQPLIELSQAHKLCQFLKIMLTILSNTKTHG</sequence>
<proteinExistence type="predicted"/>
<evidence type="ECO:0000313" key="1">
    <source>
        <dbReference type="EMBL" id="MPC17803.1"/>
    </source>
</evidence>
<dbReference type="EMBL" id="VSRR010000622">
    <property type="protein sequence ID" value="MPC17803.1"/>
    <property type="molecule type" value="Genomic_DNA"/>
</dbReference>
<evidence type="ECO:0000313" key="2">
    <source>
        <dbReference type="Proteomes" id="UP000324222"/>
    </source>
</evidence>
<dbReference type="AlphaFoldDB" id="A0A5B7D9E4"/>
<gene>
    <name evidence="1" type="ORF">E2C01_010668</name>
</gene>
<name>A0A5B7D9E4_PORTR</name>
<comment type="caution">
    <text evidence="1">The sequence shown here is derived from an EMBL/GenBank/DDBJ whole genome shotgun (WGS) entry which is preliminary data.</text>
</comment>
<organism evidence="1 2">
    <name type="scientific">Portunus trituberculatus</name>
    <name type="common">Swimming crab</name>
    <name type="synonym">Neptunus trituberculatus</name>
    <dbReference type="NCBI Taxonomy" id="210409"/>
    <lineage>
        <taxon>Eukaryota</taxon>
        <taxon>Metazoa</taxon>
        <taxon>Ecdysozoa</taxon>
        <taxon>Arthropoda</taxon>
        <taxon>Crustacea</taxon>
        <taxon>Multicrustacea</taxon>
        <taxon>Malacostraca</taxon>
        <taxon>Eumalacostraca</taxon>
        <taxon>Eucarida</taxon>
        <taxon>Decapoda</taxon>
        <taxon>Pleocyemata</taxon>
        <taxon>Brachyura</taxon>
        <taxon>Eubrachyura</taxon>
        <taxon>Portunoidea</taxon>
        <taxon>Portunidae</taxon>
        <taxon>Portuninae</taxon>
        <taxon>Portunus</taxon>
    </lineage>
</organism>